<dbReference type="Proteomes" id="UP000054928">
    <property type="component" value="Unassembled WGS sequence"/>
</dbReference>
<protein>
    <submittedName>
        <fullName evidence="1">Uncharacterized protein</fullName>
    </submittedName>
</protein>
<evidence type="ECO:0000313" key="1">
    <source>
        <dbReference type="EMBL" id="CEG41145.1"/>
    </source>
</evidence>
<proteinExistence type="predicted"/>
<dbReference type="AlphaFoldDB" id="A0A0P1AIT9"/>
<dbReference type="EMBL" id="CCYD01000524">
    <property type="protein sequence ID" value="CEG41145.1"/>
    <property type="molecule type" value="Genomic_DNA"/>
</dbReference>
<reference evidence="2" key="1">
    <citation type="submission" date="2014-09" db="EMBL/GenBank/DDBJ databases">
        <authorList>
            <person name="Sharma Rahul"/>
            <person name="Thines Marco"/>
        </authorList>
    </citation>
    <scope>NUCLEOTIDE SEQUENCE [LARGE SCALE GENOMIC DNA]</scope>
</reference>
<name>A0A0P1AIT9_PLAHL</name>
<keyword evidence="2" id="KW-1185">Reference proteome</keyword>
<evidence type="ECO:0000313" key="2">
    <source>
        <dbReference type="Proteomes" id="UP000054928"/>
    </source>
</evidence>
<organism evidence="1 2">
    <name type="scientific">Plasmopara halstedii</name>
    <name type="common">Downy mildew of sunflower</name>
    <dbReference type="NCBI Taxonomy" id="4781"/>
    <lineage>
        <taxon>Eukaryota</taxon>
        <taxon>Sar</taxon>
        <taxon>Stramenopiles</taxon>
        <taxon>Oomycota</taxon>
        <taxon>Peronosporomycetes</taxon>
        <taxon>Peronosporales</taxon>
        <taxon>Peronosporaceae</taxon>
        <taxon>Plasmopara</taxon>
    </lineage>
</organism>
<sequence length="54" mass="6352">MCTRIDNHVQHHWGRGFRMSLVLAPPIQVYCDRSKLMTIRQKESINVAMPMDCH</sequence>
<dbReference type="GeneID" id="36406364"/>
<dbReference type="RefSeq" id="XP_024577514.1">
    <property type="nucleotide sequence ID" value="XM_024726882.1"/>
</dbReference>
<accession>A0A0P1AIT9</accession>